<keyword evidence="1" id="KW-0175">Coiled coil</keyword>
<evidence type="ECO:0000313" key="2">
    <source>
        <dbReference type="EMBL" id="THJ34881.1"/>
    </source>
</evidence>
<dbReference type="EMBL" id="SSWX01000005">
    <property type="protein sequence ID" value="THJ34881.1"/>
    <property type="molecule type" value="Genomic_DNA"/>
</dbReference>
<proteinExistence type="predicted"/>
<organism evidence="2 3">
    <name type="scientific">Lampropedia aestuarii</name>
    <dbReference type="NCBI Taxonomy" id="2562762"/>
    <lineage>
        <taxon>Bacteria</taxon>
        <taxon>Pseudomonadati</taxon>
        <taxon>Pseudomonadota</taxon>
        <taxon>Betaproteobacteria</taxon>
        <taxon>Burkholderiales</taxon>
        <taxon>Comamonadaceae</taxon>
        <taxon>Lampropedia</taxon>
    </lineage>
</organism>
<comment type="caution">
    <text evidence="2">The sequence shown here is derived from an EMBL/GenBank/DDBJ whole genome shotgun (WGS) entry which is preliminary data.</text>
</comment>
<dbReference type="Gene3D" id="3.40.50.300">
    <property type="entry name" value="P-loop containing nucleotide triphosphate hydrolases"/>
    <property type="match status" value="1"/>
</dbReference>
<gene>
    <name evidence="2" type="ORF">E8K88_05180</name>
</gene>
<feature type="coiled-coil region" evidence="1">
    <location>
        <begin position="401"/>
        <end position="453"/>
    </location>
</feature>
<name>A0A4S5BUR7_9BURK</name>
<dbReference type="SUPFAM" id="SSF52540">
    <property type="entry name" value="P-loop containing nucleoside triphosphate hydrolases"/>
    <property type="match status" value="1"/>
</dbReference>
<sequence length="1126" mass="125444">MPSHATQQASPLSGPSPAHDSYTLDALTLYNWGGFEGLHMASIDVGNTAIIGATGSGKTTVVDALMTLLCERPGYNLASTGGHESDRDLVSYVRGVSGQGTDGSSAHIARQSKTVTGITARIVKSEAEQVVIGALFWFDGSSSSASDMQRRWFFSQGPSQSLELWLEEWRSGGARALSKLARETEGLQLWTSKTAYLAKLQNHFEVGPNAFTLLNRAAGLKQLNSIDGIFRELVLDDHAAFSDALEVANGFDDLALIHAELELAQSQYLALLPLRELARRYQTQSERISAQLLRVKQLPLWFAIQGQTLWAERIAELDTQWQVQHERVEAQQHALDTARKQAQVLLQLYLQAGGGSIEQLQESMRDKQLLLAGRKRQLADYQQLASNLALSMPAAMTAQALQQHQQQAQQASATLDAQQQAHRAVMEQAIQLAGNAQQALAQLQAEQEAIRLRPGSNIPPHDQQFRADLAAHLALAPEDLPFVAELVEVQKVQQHWRGAIERALGSQRLRIMVPAQAMRAALQWVNQRHNRVHVRLLEVPEPRPNEAAVEFWADGFCRKLNFKAHACAPAVQRLLAELDRHCVDSAEALQYTPHAMTQQGLMSGRARHFDKQDQKRLSDDWMTGFDNRDRLHSLAQRIEAAQAQWQAQREDKLAAERQQASLAAASTLWQRLQQLQFDDLDTSILQAQLDSLQTQLAVLQDPQSHAGKTKQQWVVAEQQVRAIDGALKASLAEKSKMEERLAQAEKRRSSYCARETQSMDTLGAEALDEVFFSQYLPLSCDTLDESERQAIQTQRSALHDEQGKLHRLDNSIVSQMGKARKEDRGALQEETSEVSAIPAYLERLRVLEEEALPDKKQRFQDYLNQSSEQGVNRLLSAIQSQVTEIRDRLHDLNQTMAKVDFQAGRYLQLHAQEVNLPVLKDINAQLAELRSARLRDDGGQSLYQVVRGIVELLREHATSRNTKAAQALLDARYRLQFSVHVHDRESDEILERRTGSQGGSGGEKEIIASYVLTASLSYALCPQGRARPLFGTIVLDEAFSKSSQAVAGRIIQALREFGLHALFVTPNKELRLLRNHTRSAVLVHRLGSQATLTSIAWQQLDAHYSQKLQQRYTQAVAATSEASGSA</sequence>
<reference evidence="2 3" key="1">
    <citation type="submission" date="2019-04" db="EMBL/GenBank/DDBJ databases">
        <title>Lampropedia sp YIM MLB12 draf genome.</title>
        <authorList>
            <person name="Wang Y.-X."/>
        </authorList>
    </citation>
    <scope>NUCLEOTIDE SEQUENCE [LARGE SCALE GENOMIC DNA]</scope>
    <source>
        <strain evidence="2 3">YIM MLB12</strain>
    </source>
</reference>
<evidence type="ECO:0008006" key="4">
    <source>
        <dbReference type="Google" id="ProtNLM"/>
    </source>
</evidence>
<dbReference type="InterPro" id="IPR027417">
    <property type="entry name" value="P-loop_NTPase"/>
</dbReference>
<evidence type="ECO:0000313" key="3">
    <source>
        <dbReference type="Proteomes" id="UP000306236"/>
    </source>
</evidence>
<evidence type="ECO:0000256" key="1">
    <source>
        <dbReference type="SAM" id="Coils"/>
    </source>
</evidence>
<feature type="coiled-coil region" evidence="1">
    <location>
        <begin position="727"/>
        <end position="754"/>
    </location>
</feature>
<dbReference type="RefSeq" id="WP_136405594.1">
    <property type="nucleotide sequence ID" value="NZ_SSWX01000005.1"/>
</dbReference>
<accession>A0A4S5BUR7</accession>
<keyword evidence="3" id="KW-1185">Reference proteome</keyword>
<dbReference type="Proteomes" id="UP000306236">
    <property type="component" value="Unassembled WGS sequence"/>
</dbReference>
<dbReference type="OrthoDB" id="174137at2"/>
<dbReference type="Pfam" id="PF13558">
    <property type="entry name" value="SbcC_Walker_B"/>
    <property type="match status" value="1"/>
</dbReference>
<dbReference type="AlphaFoldDB" id="A0A4S5BUR7"/>
<protein>
    <recommendedName>
        <fullName evidence="4">ATP synthase</fullName>
    </recommendedName>
</protein>
<dbReference type="Pfam" id="PF13555">
    <property type="entry name" value="AAA_29"/>
    <property type="match status" value="1"/>
</dbReference>